<dbReference type="AlphaFoldDB" id="A0A1L0DID5"/>
<dbReference type="Proteomes" id="UP000182259">
    <property type="component" value="Chromosome IV"/>
</dbReference>
<protein>
    <submittedName>
        <fullName evidence="1">CIC11C00000004847</fullName>
    </submittedName>
</protein>
<evidence type="ECO:0000313" key="1">
    <source>
        <dbReference type="EMBL" id="SGZ56300.1"/>
    </source>
</evidence>
<organism evidence="1 2">
    <name type="scientific">Sungouiella intermedia</name>
    <dbReference type="NCBI Taxonomy" id="45354"/>
    <lineage>
        <taxon>Eukaryota</taxon>
        <taxon>Fungi</taxon>
        <taxon>Dikarya</taxon>
        <taxon>Ascomycota</taxon>
        <taxon>Saccharomycotina</taxon>
        <taxon>Pichiomycetes</taxon>
        <taxon>Metschnikowiaceae</taxon>
        <taxon>Sungouiella</taxon>
    </lineage>
</organism>
<proteinExistence type="predicted"/>
<accession>A0A1L0DID5</accession>
<name>A0A1L0DID5_9ASCO</name>
<reference evidence="2" key="1">
    <citation type="submission" date="2016-10" db="EMBL/GenBank/DDBJ databases">
        <authorList>
            <person name="Geijer C."/>
            <person name="Jareborg N."/>
            <person name="Dainat J."/>
        </authorList>
    </citation>
    <scope>NUCLEOTIDE SEQUENCE [LARGE SCALE GENOMIC DNA]</scope>
    <source>
        <strain evidence="2">PYCC 4715</strain>
    </source>
</reference>
<dbReference type="EMBL" id="LT635767">
    <property type="protein sequence ID" value="SGZ56300.1"/>
    <property type="molecule type" value="Genomic_DNA"/>
</dbReference>
<evidence type="ECO:0000313" key="2">
    <source>
        <dbReference type="Proteomes" id="UP000182259"/>
    </source>
</evidence>
<sequence>MSKALNRNKLGQHSVFHFRGILSHLMMVNGDPSSVIVWDYIFSLKDDQMSLKTVYAENKVVAREHVEALDRQSMNYFGPKYIKRLTTSPNEDEVVSVRQAISRNACRYLLFTMFTGELLYLKAKVQKSYRALLISDTGYKQPEELKILNVSTKKDIATLATLIIVLRFAFLSLTNPFGGESVRTDMNKAEIDDLSQNPICLDLINCADRILRELDISVDICDETMQAMFLSFSTVLPRLRVTFTHRIGISELVLGWSFKWRSRSIIMRIRETYENGWEYESRMRHWNTIEERSGITW</sequence>
<gene>
    <name evidence="1" type="ORF">SAMEA4029009_CIC11G00000004847</name>
</gene>